<dbReference type="PROSITE" id="PS50830">
    <property type="entry name" value="TNASE_3"/>
    <property type="match status" value="1"/>
</dbReference>
<keyword evidence="1" id="KW-0540">Nuclease</keyword>
<keyword evidence="3" id="KW-0378">Hydrolase</keyword>
<dbReference type="Pfam" id="PF00565">
    <property type="entry name" value="SNase"/>
    <property type="match status" value="1"/>
</dbReference>
<proteinExistence type="predicted"/>
<evidence type="ECO:0000256" key="1">
    <source>
        <dbReference type="ARBA" id="ARBA00022722"/>
    </source>
</evidence>
<name>A0ABY2R701_9FLAO</name>
<dbReference type="PANTHER" id="PTHR12302:SF3">
    <property type="entry name" value="SERINE_THREONINE-PROTEIN KINASE 31"/>
    <property type="match status" value="1"/>
</dbReference>
<dbReference type="PANTHER" id="PTHR12302">
    <property type="entry name" value="EBNA2 BINDING PROTEIN P100"/>
    <property type="match status" value="1"/>
</dbReference>
<dbReference type="InterPro" id="IPR016071">
    <property type="entry name" value="Staphylococal_nuclease_OB-fold"/>
</dbReference>
<dbReference type="Proteomes" id="UP000306038">
    <property type="component" value="Unassembled WGS sequence"/>
</dbReference>
<reference evidence="6 7" key="1">
    <citation type="submission" date="2019-01" db="EMBL/GenBank/DDBJ databases">
        <authorList>
            <person name="B I."/>
            <person name="Ch S."/>
            <person name="Ch V.R."/>
        </authorList>
    </citation>
    <scope>NUCLEOTIDE SEQUENCE [LARGE SCALE GENOMIC DNA]</scope>
    <source>
        <strain evidence="6 7">JC507</strain>
    </source>
</reference>
<keyword evidence="2" id="KW-0255">Endonuclease</keyword>
<comment type="caution">
    <text evidence="6">The sequence shown here is derived from an EMBL/GenBank/DDBJ whole genome shotgun (WGS) entry which is preliminary data.</text>
</comment>
<keyword evidence="7" id="KW-1185">Reference proteome</keyword>
<feature type="signal peptide" evidence="4">
    <location>
        <begin position="1"/>
        <end position="21"/>
    </location>
</feature>
<dbReference type="RefSeq" id="WP_076597589.1">
    <property type="nucleotide sequence ID" value="NZ_SDLV01000023.1"/>
</dbReference>
<dbReference type="InterPro" id="IPR035437">
    <property type="entry name" value="SNase_OB-fold_sf"/>
</dbReference>
<dbReference type="SUPFAM" id="SSF50199">
    <property type="entry name" value="Staphylococcal nuclease"/>
    <property type="match status" value="1"/>
</dbReference>
<protein>
    <submittedName>
        <fullName evidence="6">Nuclease</fullName>
    </submittedName>
</protein>
<dbReference type="EMBL" id="SDLV01000023">
    <property type="protein sequence ID" value="THV59059.1"/>
    <property type="molecule type" value="Genomic_DNA"/>
</dbReference>
<evidence type="ECO:0000256" key="2">
    <source>
        <dbReference type="ARBA" id="ARBA00022759"/>
    </source>
</evidence>
<evidence type="ECO:0000313" key="7">
    <source>
        <dbReference type="Proteomes" id="UP000306038"/>
    </source>
</evidence>
<evidence type="ECO:0000256" key="4">
    <source>
        <dbReference type="SAM" id="SignalP"/>
    </source>
</evidence>
<dbReference type="PROSITE" id="PS01123">
    <property type="entry name" value="TNASE_1"/>
    <property type="match status" value="1"/>
</dbReference>
<evidence type="ECO:0000313" key="6">
    <source>
        <dbReference type="EMBL" id="THV59059.1"/>
    </source>
</evidence>
<feature type="domain" description="TNase-like" evidence="5">
    <location>
        <begin position="17"/>
        <end position="139"/>
    </location>
</feature>
<feature type="chain" id="PRO_5047350288" evidence="4">
    <location>
        <begin position="22"/>
        <end position="178"/>
    </location>
</feature>
<accession>A0ABY2R701</accession>
<gene>
    <name evidence="6" type="ORF">EK417_11910</name>
</gene>
<dbReference type="Gene3D" id="2.40.50.90">
    <property type="match status" value="1"/>
</dbReference>
<dbReference type="SMART" id="SM00318">
    <property type="entry name" value="SNc"/>
    <property type="match status" value="1"/>
</dbReference>
<evidence type="ECO:0000259" key="5">
    <source>
        <dbReference type="PROSITE" id="PS50830"/>
    </source>
</evidence>
<evidence type="ECO:0000256" key="3">
    <source>
        <dbReference type="ARBA" id="ARBA00022801"/>
    </source>
</evidence>
<keyword evidence="4" id="KW-0732">Signal</keyword>
<organism evidence="6 7">
    <name type="scientific">Chryseobacterium candidae</name>
    <dbReference type="NCBI Taxonomy" id="1978493"/>
    <lineage>
        <taxon>Bacteria</taxon>
        <taxon>Pseudomonadati</taxon>
        <taxon>Bacteroidota</taxon>
        <taxon>Flavobacteriia</taxon>
        <taxon>Flavobacteriales</taxon>
        <taxon>Weeksellaceae</taxon>
        <taxon>Chryseobacterium group</taxon>
        <taxon>Chryseobacterium</taxon>
    </lineage>
</organism>
<dbReference type="InterPro" id="IPR002071">
    <property type="entry name" value="Thermonucl_AS"/>
</dbReference>
<sequence>MKRLMLLYVLFPLFLFSQTTGKVIKISDGDTITLLLKGNQQKKIRLAEVDCPENGQAFGKNARQFTSAQVFGKTVSFVETTTDRYGRSIAKVYYDDGKYLSRELIKAGMGWWYFSYSKDASLGKLQETAQQKKIGLWQDSNAIAPWEYRKIKRELRKTKKMEAAKNGAKIKDVAFIEG</sequence>